<sequence length="240" mass="26052">MGMDTGVWGAECELEACSSSYVAGTQSGIEEGPSVAYCSLVQHYIQCTTEYRSACRGNIQYHSIQRMLSTFMTRNNCTEILQDAGSQPSSPEGPPNPGSFPDKCRYEGSTSPAFCGLFGDPHLKTFEGQYMTCGVREAWPLINTPYLAIQVTNEAVGPDNTATATTKVTVIIKGHDVCGSERTYEASTEALPKAFVDGTTWSGGSVHHPYIEVQEVHPGEYVIITVSYIKATVAVRKIKK</sequence>
<evidence type="ECO:0000256" key="8">
    <source>
        <dbReference type="ARBA" id="ARBA00023288"/>
    </source>
</evidence>
<name>A0AAN8WPC7_HALRR</name>
<evidence type="ECO:0000256" key="2">
    <source>
        <dbReference type="ARBA" id="ARBA00005321"/>
    </source>
</evidence>
<dbReference type="InterPro" id="IPR010536">
    <property type="entry name" value="RGM_N"/>
</dbReference>
<evidence type="ECO:0000256" key="7">
    <source>
        <dbReference type="ARBA" id="ARBA00023180"/>
    </source>
</evidence>
<reference evidence="11 12" key="1">
    <citation type="submission" date="2023-11" db="EMBL/GenBank/DDBJ databases">
        <title>Halocaridina rubra genome assembly.</title>
        <authorList>
            <person name="Smith C."/>
        </authorList>
    </citation>
    <scope>NUCLEOTIDE SEQUENCE [LARGE SCALE GENOMIC DNA]</scope>
    <source>
        <strain evidence="11">EP-1</strain>
        <tissue evidence="11">Whole</tissue>
    </source>
</reference>
<keyword evidence="8" id="KW-0449">Lipoprotein</keyword>
<proteinExistence type="inferred from homology"/>
<dbReference type="GO" id="GO:0030509">
    <property type="term" value="P:BMP signaling pathway"/>
    <property type="evidence" value="ECO:0007669"/>
    <property type="project" value="TreeGrafter"/>
</dbReference>
<dbReference type="InterPro" id="IPR040287">
    <property type="entry name" value="RGM"/>
</dbReference>
<comment type="subcellular location">
    <subcellularLocation>
        <location evidence="1">Cell membrane</location>
        <topology evidence="1">Lipid-anchor</topology>
        <topology evidence="1">GPI-anchor</topology>
    </subcellularLocation>
</comment>
<comment type="caution">
    <text evidence="11">The sequence shown here is derived from an EMBL/GenBank/DDBJ whole genome shotgun (WGS) entry which is preliminary data.</text>
</comment>
<dbReference type="AlphaFoldDB" id="A0AAN8WPC7"/>
<dbReference type="Gene3D" id="3.40.1000.10">
    <property type="entry name" value="Mog1/PsbP, alpha/beta/alpha sandwich"/>
    <property type="match status" value="1"/>
</dbReference>
<accession>A0AAN8WPC7</accession>
<evidence type="ECO:0000256" key="9">
    <source>
        <dbReference type="SAM" id="MobiDB-lite"/>
    </source>
</evidence>
<evidence type="ECO:0000313" key="11">
    <source>
        <dbReference type="EMBL" id="KAK7067721.1"/>
    </source>
</evidence>
<dbReference type="GO" id="GO:0005886">
    <property type="term" value="C:plasma membrane"/>
    <property type="evidence" value="ECO:0007669"/>
    <property type="project" value="UniProtKB-SubCell"/>
</dbReference>
<evidence type="ECO:0000256" key="5">
    <source>
        <dbReference type="ARBA" id="ARBA00022729"/>
    </source>
</evidence>
<keyword evidence="5" id="KW-0732">Signal</keyword>
<dbReference type="PANTHER" id="PTHR31428">
    <property type="entry name" value="RGM DOMAIN FAMILY MEMBER DRAG-1"/>
    <property type="match status" value="1"/>
</dbReference>
<feature type="region of interest" description="Disordered" evidence="9">
    <location>
        <begin position="82"/>
        <end position="102"/>
    </location>
</feature>
<dbReference type="Proteomes" id="UP001381693">
    <property type="component" value="Unassembled WGS sequence"/>
</dbReference>
<evidence type="ECO:0000256" key="3">
    <source>
        <dbReference type="ARBA" id="ARBA00022475"/>
    </source>
</evidence>
<dbReference type="InterPro" id="IPR009496">
    <property type="entry name" value="RGM_C"/>
</dbReference>
<evidence type="ECO:0000259" key="10">
    <source>
        <dbReference type="PROSITE" id="PS51233"/>
    </source>
</evidence>
<dbReference type="GO" id="GO:0015026">
    <property type="term" value="F:coreceptor activity"/>
    <property type="evidence" value="ECO:0007669"/>
    <property type="project" value="TreeGrafter"/>
</dbReference>
<evidence type="ECO:0000256" key="1">
    <source>
        <dbReference type="ARBA" id="ARBA00004609"/>
    </source>
</evidence>
<gene>
    <name evidence="11" type="ORF">SK128_009529</name>
</gene>
<dbReference type="GO" id="GO:0098552">
    <property type="term" value="C:side of membrane"/>
    <property type="evidence" value="ECO:0007669"/>
    <property type="project" value="UniProtKB-KW"/>
</dbReference>
<dbReference type="InterPro" id="IPR001846">
    <property type="entry name" value="VWF_type-D"/>
</dbReference>
<dbReference type="PROSITE" id="PS51233">
    <property type="entry name" value="VWFD"/>
    <property type="match status" value="1"/>
</dbReference>
<dbReference type="EMBL" id="JAXCGZ010017800">
    <property type="protein sequence ID" value="KAK7067721.1"/>
    <property type="molecule type" value="Genomic_DNA"/>
</dbReference>
<protein>
    <recommendedName>
        <fullName evidence="10">VWFD domain-containing protein</fullName>
    </recommendedName>
</protein>
<dbReference type="Pfam" id="PF06535">
    <property type="entry name" value="RGM_N"/>
    <property type="match status" value="1"/>
</dbReference>
<keyword evidence="12" id="KW-1185">Reference proteome</keyword>
<keyword evidence="7" id="KW-0325">Glycoprotein</keyword>
<keyword evidence="6" id="KW-0472">Membrane</keyword>
<dbReference type="PANTHER" id="PTHR31428:SF6">
    <property type="entry name" value="REPULSIVE GUIDANCE MOLECULE B HOMOLOG DRAG-1"/>
    <property type="match status" value="1"/>
</dbReference>
<evidence type="ECO:0000256" key="6">
    <source>
        <dbReference type="ARBA" id="ARBA00023136"/>
    </source>
</evidence>
<feature type="domain" description="VWFD" evidence="10">
    <location>
        <begin position="113"/>
        <end position="240"/>
    </location>
</feature>
<comment type="similarity">
    <text evidence="2">Belongs to the repulsive guidance molecule (RGM) family.</text>
</comment>
<evidence type="ECO:0000313" key="12">
    <source>
        <dbReference type="Proteomes" id="UP001381693"/>
    </source>
</evidence>
<evidence type="ECO:0000256" key="4">
    <source>
        <dbReference type="ARBA" id="ARBA00022622"/>
    </source>
</evidence>
<dbReference type="Pfam" id="PF06534">
    <property type="entry name" value="RGM_C"/>
    <property type="match status" value="1"/>
</dbReference>
<keyword evidence="3" id="KW-1003">Cell membrane</keyword>
<organism evidence="11 12">
    <name type="scientific">Halocaridina rubra</name>
    <name type="common">Hawaiian red shrimp</name>
    <dbReference type="NCBI Taxonomy" id="373956"/>
    <lineage>
        <taxon>Eukaryota</taxon>
        <taxon>Metazoa</taxon>
        <taxon>Ecdysozoa</taxon>
        <taxon>Arthropoda</taxon>
        <taxon>Crustacea</taxon>
        <taxon>Multicrustacea</taxon>
        <taxon>Malacostraca</taxon>
        <taxon>Eumalacostraca</taxon>
        <taxon>Eucarida</taxon>
        <taxon>Decapoda</taxon>
        <taxon>Pleocyemata</taxon>
        <taxon>Caridea</taxon>
        <taxon>Atyoidea</taxon>
        <taxon>Atyidae</taxon>
        <taxon>Halocaridina</taxon>
    </lineage>
</organism>
<keyword evidence="4" id="KW-0336">GPI-anchor</keyword>